<evidence type="ECO:0000259" key="4">
    <source>
        <dbReference type="Pfam" id="PF03486"/>
    </source>
</evidence>
<evidence type="ECO:0000313" key="7">
    <source>
        <dbReference type="Proteomes" id="UP001519342"/>
    </source>
</evidence>
<dbReference type="InterPro" id="IPR004792">
    <property type="entry name" value="BaiN-like"/>
</dbReference>
<feature type="domain" description="RsdA/BaiN/AoA(So)-like Rossmann fold-like" evidence="4">
    <location>
        <begin position="14"/>
        <end position="411"/>
    </location>
</feature>
<dbReference type="PANTHER" id="PTHR42887">
    <property type="entry name" value="OS12G0638800 PROTEIN"/>
    <property type="match status" value="1"/>
</dbReference>
<evidence type="ECO:0000256" key="1">
    <source>
        <dbReference type="ARBA" id="ARBA00001974"/>
    </source>
</evidence>
<evidence type="ECO:0000256" key="3">
    <source>
        <dbReference type="ARBA" id="ARBA00022827"/>
    </source>
</evidence>
<feature type="domain" description="RsdA/BaiN/AoA(So)-like insert" evidence="5">
    <location>
        <begin position="201"/>
        <end position="358"/>
    </location>
</feature>
<sequence>MKKEMNNSMLKKYDVIIIGAGPAGLFTAMSINNKNVLVLEKNCEPGRKILISGAGQCNYTNSCDIENFINKYGDNGRFLKPALYNFSNRDTIDFFKTEGIDSIVREDKKVFPSSLKSRDILNVLLNKCKRKSVEIRYDASVNDIQYDKTSRCFVIKAKDHQFVSTILVIATGGKSYISTGSTGDGYIFAKNLGHKIVDTAPALAPVYVENYEFSELSGISFQNISITLWRDNKKINQFLGDLLFTHKNLSGPVIINNSRYILKGDILKINFTQYINNDEFRMNFEQKVFSSGKCNLKTLIRELNMPKRFVDKIMELGNVSDDKICSELDKKSRKKIIELLSNYSMVVQSIGDFNVAMVTRGGVSTSEISSKTMESKIIDNLYFVGEVLDIDGDTGGYNIQAAFSTGKLAGDSINSNEHSKCYKK</sequence>
<dbReference type="EMBL" id="JAGGKS010000006">
    <property type="protein sequence ID" value="MBP1926427.1"/>
    <property type="molecule type" value="Genomic_DNA"/>
</dbReference>
<evidence type="ECO:0000313" key="6">
    <source>
        <dbReference type="EMBL" id="MBP1926427.1"/>
    </source>
</evidence>
<proteinExistence type="predicted"/>
<dbReference type="Pfam" id="PF22780">
    <property type="entry name" value="HI0933_like_1st"/>
    <property type="match status" value="1"/>
</dbReference>
<accession>A0ABS4GFW1</accession>
<dbReference type="Gene3D" id="3.50.50.60">
    <property type="entry name" value="FAD/NAD(P)-binding domain"/>
    <property type="match status" value="1"/>
</dbReference>
<dbReference type="InterPro" id="IPR036188">
    <property type="entry name" value="FAD/NAD-bd_sf"/>
</dbReference>
<comment type="cofactor">
    <cofactor evidence="1">
        <name>FAD</name>
        <dbReference type="ChEBI" id="CHEBI:57692"/>
    </cofactor>
</comment>
<evidence type="ECO:0000259" key="5">
    <source>
        <dbReference type="Pfam" id="PF22780"/>
    </source>
</evidence>
<name>A0ABS4GFW1_9FIRM</name>
<dbReference type="PANTHER" id="PTHR42887:SF2">
    <property type="entry name" value="OS12G0638800 PROTEIN"/>
    <property type="match status" value="1"/>
</dbReference>
<keyword evidence="3" id="KW-0274">FAD</keyword>
<dbReference type="InterPro" id="IPR057661">
    <property type="entry name" value="RsdA/BaiN/AoA(So)_Rossmann"/>
</dbReference>
<evidence type="ECO:0000256" key="2">
    <source>
        <dbReference type="ARBA" id="ARBA00022630"/>
    </source>
</evidence>
<keyword evidence="2" id="KW-0285">Flavoprotein</keyword>
<dbReference type="RefSeq" id="WP_209512158.1">
    <property type="nucleotide sequence ID" value="NZ_JAGGKS010000006.1"/>
</dbReference>
<dbReference type="SUPFAM" id="SSF51905">
    <property type="entry name" value="FAD/NAD(P)-binding domain"/>
    <property type="match status" value="1"/>
</dbReference>
<organism evidence="6 7">
    <name type="scientific">Sedimentibacter acidaminivorans</name>
    <dbReference type="NCBI Taxonomy" id="913099"/>
    <lineage>
        <taxon>Bacteria</taxon>
        <taxon>Bacillati</taxon>
        <taxon>Bacillota</taxon>
        <taxon>Tissierellia</taxon>
        <taxon>Sedimentibacter</taxon>
    </lineage>
</organism>
<comment type="caution">
    <text evidence="6">The sequence shown here is derived from an EMBL/GenBank/DDBJ whole genome shotgun (WGS) entry which is preliminary data.</text>
</comment>
<dbReference type="Pfam" id="PF03486">
    <property type="entry name" value="HI0933_like"/>
    <property type="match status" value="1"/>
</dbReference>
<dbReference type="Gene3D" id="2.40.30.10">
    <property type="entry name" value="Translation factors"/>
    <property type="match status" value="1"/>
</dbReference>
<dbReference type="SUPFAM" id="SSF160996">
    <property type="entry name" value="HI0933 insert domain-like"/>
    <property type="match status" value="1"/>
</dbReference>
<reference evidence="6 7" key="1">
    <citation type="submission" date="2021-03" db="EMBL/GenBank/DDBJ databases">
        <title>Genomic Encyclopedia of Type Strains, Phase IV (KMG-IV): sequencing the most valuable type-strain genomes for metagenomic binning, comparative biology and taxonomic classification.</title>
        <authorList>
            <person name="Goeker M."/>
        </authorList>
    </citation>
    <scope>NUCLEOTIDE SEQUENCE [LARGE SCALE GENOMIC DNA]</scope>
    <source>
        <strain evidence="6 7">DSM 24004</strain>
    </source>
</reference>
<dbReference type="InterPro" id="IPR023166">
    <property type="entry name" value="BaiN-like_dom_sf"/>
</dbReference>
<gene>
    <name evidence="6" type="ORF">J2Z76_002292</name>
</gene>
<dbReference type="Gene3D" id="1.10.8.260">
    <property type="entry name" value="HI0933 insert domain-like"/>
    <property type="match status" value="1"/>
</dbReference>
<dbReference type="PRINTS" id="PR00411">
    <property type="entry name" value="PNDRDTASEI"/>
</dbReference>
<keyword evidence="7" id="KW-1185">Reference proteome</keyword>
<dbReference type="Proteomes" id="UP001519342">
    <property type="component" value="Unassembled WGS sequence"/>
</dbReference>
<protein>
    <submittedName>
        <fullName evidence="6">Rossmann fold flavoprotein</fullName>
    </submittedName>
</protein>
<dbReference type="NCBIfam" id="TIGR00275">
    <property type="entry name" value="aminoacetone oxidase family FAD-binding enzyme"/>
    <property type="match status" value="1"/>
</dbReference>
<dbReference type="InterPro" id="IPR055178">
    <property type="entry name" value="RsdA/BaiN/AoA(So)-like_dom"/>
</dbReference>